<dbReference type="InterPro" id="IPR019533">
    <property type="entry name" value="Peptidase_S26"/>
</dbReference>
<keyword evidence="7" id="KW-1185">Reference proteome</keyword>
<protein>
    <recommendedName>
        <fullName evidence="1">Signal peptidase I</fullName>
        <ecNumber evidence="1">3.4.21.89</ecNumber>
    </recommendedName>
</protein>
<feature type="region of interest" description="Disordered" evidence="2">
    <location>
        <begin position="1"/>
        <end position="52"/>
    </location>
</feature>
<dbReference type="EC" id="3.4.21.89" evidence="1"/>
<organism evidence="4 6">
    <name type="scientific">Enterococcus moraviensis ATCC BAA-383</name>
    <dbReference type="NCBI Taxonomy" id="1158609"/>
    <lineage>
        <taxon>Bacteria</taxon>
        <taxon>Bacillati</taxon>
        <taxon>Bacillota</taxon>
        <taxon>Bacilli</taxon>
        <taxon>Lactobacillales</taxon>
        <taxon>Enterococcaceae</taxon>
        <taxon>Enterococcus</taxon>
    </lineage>
</organism>
<keyword evidence="3" id="KW-1133">Transmembrane helix</keyword>
<dbReference type="OrthoDB" id="1648066at2"/>
<reference evidence="5 7" key="2">
    <citation type="submission" date="2013-03" db="EMBL/GenBank/DDBJ databases">
        <title>The Genome Sequence of Enterococcus moraviensis BAA-383 (PacBio/Illumina hybrid assembly).</title>
        <authorList>
            <consortium name="The Broad Institute Genomics Platform"/>
            <consortium name="The Broad Institute Genome Sequencing Center for Infectious Disease"/>
            <person name="Earl A."/>
            <person name="Russ C."/>
            <person name="Gilmore M."/>
            <person name="Surin D."/>
            <person name="Walker B."/>
            <person name="Young S."/>
            <person name="Zeng Q."/>
            <person name="Gargeya S."/>
            <person name="Fitzgerald M."/>
            <person name="Haas B."/>
            <person name="Abouelleil A."/>
            <person name="Allen A.W."/>
            <person name="Alvarado L."/>
            <person name="Arachchi H.M."/>
            <person name="Berlin A.M."/>
            <person name="Chapman S.B."/>
            <person name="Gainer-Dewar J."/>
            <person name="Goldberg J."/>
            <person name="Griggs A."/>
            <person name="Gujja S."/>
            <person name="Hansen M."/>
            <person name="Howarth C."/>
            <person name="Imamovic A."/>
            <person name="Ireland A."/>
            <person name="Larimer J."/>
            <person name="McCowan C."/>
            <person name="Murphy C."/>
            <person name="Pearson M."/>
            <person name="Poon T.W."/>
            <person name="Priest M."/>
            <person name="Roberts A."/>
            <person name="Saif S."/>
            <person name="Shea T."/>
            <person name="Sisk P."/>
            <person name="Sykes S."/>
            <person name="Wortman J."/>
            <person name="Nusbaum C."/>
            <person name="Birren B."/>
        </authorList>
    </citation>
    <scope>NUCLEOTIDE SEQUENCE [LARGE SCALE GENOMIC DNA]</scope>
    <source>
        <strain evidence="5 7">ATCC BAA-383</strain>
    </source>
</reference>
<evidence type="ECO:0000313" key="4">
    <source>
        <dbReference type="EMBL" id="EOI06773.1"/>
    </source>
</evidence>
<dbReference type="HOGENOM" id="CLU_087881_0_0_9"/>
<dbReference type="PATRIC" id="fig|1158609.3.peg.103"/>
<dbReference type="InterPro" id="IPR001733">
    <property type="entry name" value="Peptidase_S26B"/>
</dbReference>
<dbReference type="NCBIfam" id="TIGR02228">
    <property type="entry name" value="sigpep_I_arch"/>
    <property type="match status" value="1"/>
</dbReference>
<dbReference type="GO" id="GO:0004252">
    <property type="term" value="F:serine-type endopeptidase activity"/>
    <property type="evidence" value="ECO:0007669"/>
    <property type="project" value="UniProtKB-UniRule"/>
</dbReference>
<reference evidence="4 6" key="1">
    <citation type="submission" date="2013-02" db="EMBL/GenBank/DDBJ databases">
        <title>The Genome Sequence of Enterococcus moraviensis BAA-383.</title>
        <authorList>
            <consortium name="The Broad Institute Genome Sequencing Platform"/>
            <consortium name="The Broad Institute Genome Sequencing Center for Infectious Disease"/>
            <person name="Earl A.M."/>
            <person name="Gilmore M.S."/>
            <person name="Lebreton F."/>
            <person name="Walker B."/>
            <person name="Young S.K."/>
            <person name="Zeng Q."/>
            <person name="Gargeya S."/>
            <person name="Fitzgerald M."/>
            <person name="Haas B."/>
            <person name="Abouelleil A."/>
            <person name="Alvarado L."/>
            <person name="Arachchi H.M."/>
            <person name="Berlin A.M."/>
            <person name="Chapman S.B."/>
            <person name="Dewar J."/>
            <person name="Goldberg J."/>
            <person name="Griggs A."/>
            <person name="Gujja S."/>
            <person name="Hansen M."/>
            <person name="Howarth C."/>
            <person name="Imamovic A."/>
            <person name="Larimer J."/>
            <person name="McCowan C."/>
            <person name="Murphy C."/>
            <person name="Neiman D."/>
            <person name="Pearson M."/>
            <person name="Priest M."/>
            <person name="Roberts A."/>
            <person name="Saif S."/>
            <person name="Shea T."/>
            <person name="Sisk P."/>
            <person name="Sykes S."/>
            <person name="Wortman J."/>
            <person name="Nusbaum C."/>
            <person name="Birren B."/>
        </authorList>
    </citation>
    <scope>NUCLEOTIDE SEQUENCE [LARGE SCALE GENOMIC DNA]</scope>
    <source>
        <strain evidence="4 6">ATCC BAA-383</strain>
    </source>
</reference>
<dbReference type="GO" id="GO:0009003">
    <property type="term" value="F:signal peptidase activity"/>
    <property type="evidence" value="ECO:0007669"/>
    <property type="project" value="UniProtKB-EC"/>
</dbReference>
<dbReference type="Proteomes" id="UP000013781">
    <property type="component" value="Unassembled WGS sequence"/>
</dbReference>
<evidence type="ECO:0000313" key="7">
    <source>
        <dbReference type="Proteomes" id="UP000014157"/>
    </source>
</evidence>
<dbReference type="PANTHER" id="PTHR10806:SF6">
    <property type="entry name" value="SIGNAL PEPTIDASE COMPLEX CATALYTIC SUBUNIT SEC11"/>
    <property type="match status" value="1"/>
</dbReference>
<keyword evidence="3" id="KW-0812">Transmembrane</keyword>
<keyword evidence="3" id="KW-0472">Membrane</keyword>
<proteinExistence type="predicted"/>
<dbReference type="AlphaFoldDB" id="R2THW2"/>
<evidence type="ECO:0000313" key="6">
    <source>
        <dbReference type="Proteomes" id="UP000013781"/>
    </source>
</evidence>
<feature type="transmembrane region" description="Helical" evidence="3">
    <location>
        <begin position="61"/>
        <end position="87"/>
    </location>
</feature>
<dbReference type="GO" id="GO:0006465">
    <property type="term" value="P:signal peptide processing"/>
    <property type="evidence" value="ECO:0007669"/>
    <property type="project" value="UniProtKB-UniRule"/>
</dbReference>
<dbReference type="EMBL" id="ASWB01000004">
    <property type="protein sequence ID" value="EOT65110.1"/>
    <property type="molecule type" value="Genomic_DNA"/>
</dbReference>
<name>R2THW2_9ENTE</name>
<dbReference type="CDD" id="cd06530">
    <property type="entry name" value="S26_SPase_I"/>
    <property type="match status" value="1"/>
</dbReference>
<dbReference type="PANTHER" id="PTHR10806">
    <property type="entry name" value="SIGNAL PEPTIDASE COMPLEX CATALYTIC SUBUNIT SEC11"/>
    <property type="match status" value="1"/>
</dbReference>
<sequence>MMSKEKVKGSAKKKKAGKTNSDHTRKAKSKVRRSGSPTKNGVVNRKKKKKSPISTSKGHRVFLFIWNFIFYVLMLSLLVGSSLMAMMQQQDKALNGYRMFGVLTNSMVSPDNTLKNGGFRAGDMLIIKEVPDNQVKVGDVITYRPSTNPTNKSTNFLTHRVAKIEDHLGEEKGIFFTTRGDANKSDDMPISAKALVGKVTIRVPKIGGILAFVKENWFISLIFMISIIGFIWVTRIYILNGSGKTHNQKKRKAKPKTDITLSKVNINKTHTRRKHQ</sequence>
<dbReference type="STRING" id="155617.RV09_GL003172"/>
<gene>
    <name evidence="5" type="ORF">I586_02844</name>
    <name evidence="4" type="ORF">UAY_00115</name>
</gene>
<dbReference type="EMBL" id="AJAS01000002">
    <property type="protein sequence ID" value="EOI06773.1"/>
    <property type="molecule type" value="Genomic_DNA"/>
</dbReference>
<evidence type="ECO:0000313" key="5">
    <source>
        <dbReference type="EMBL" id="EOT65110.1"/>
    </source>
</evidence>
<evidence type="ECO:0000256" key="3">
    <source>
        <dbReference type="SAM" id="Phobius"/>
    </source>
</evidence>
<evidence type="ECO:0000256" key="2">
    <source>
        <dbReference type="SAM" id="MobiDB-lite"/>
    </source>
</evidence>
<dbReference type="GO" id="GO:0016020">
    <property type="term" value="C:membrane"/>
    <property type="evidence" value="ECO:0007669"/>
    <property type="project" value="UniProtKB-UniRule"/>
</dbReference>
<evidence type="ECO:0000256" key="1">
    <source>
        <dbReference type="NCBIfam" id="TIGR02228"/>
    </source>
</evidence>
<feature type="transmembrane region" description="Helical" evidence="3">
    <location>
        <begin position="217"/>
        <end position="238"/>
    </location>
</feature>
<comment type="caution">
    <text evidence="4">The sequence shown here is derived from an EMBL/GenBank/DDBJ whole genome shotgun (WGS) entry which is preliminary data.</text>
</comment>
<accession>R2THW2</accession>
<dbReference type="eggNOG" id="COG0681">
    <property type="taxonomic scope" value="Bacteria"/>
</dbReference>
<dbReference type="Proteomes" id="UP000014157">
    <property type="component" value="Unassembled WGS sequence"/>
</dbReference>